<sequence length="308" mass="33778">MNLEQLRGFITIAEVGHFTRAAELLHLAQPSLSRQISTLEQELGSELFHRARGNISLTAAGQTLLPRARRMLADEETIRSEMADLAGLRRGRVRLGAPPTLCVSLVAEVLEAFHNHYPGVQLQIFEAGSHRLLEQLSGGELDLALIVTSEHAVNDQHLQNRPLLEEQLVVIDSLDRPRLPNTTELDLRTLAPVPQLAFSHSYDLRASTMQAYKNAGIAPNIVVEGGEMDAVLRFVERGLGVAVVPATVALETPGVRAMPLRDPQLSRTVGLAHRRDVSLTRASTAMHELIEKTAITLAARHEQITALL</sequence>
<dbReference type="RefSeq" id="WP_172510995.1">
    <property type="nucleotide sequence ID" value="NZ_CP032549.1"/>
</dbReference>
<dbReference type="InterPro" id="IPR050950">
    <property type="entry name" value="HTH-type_LysR_regulators"/>
</dbReference>
<organism evidence="6 7">
    <name type="scientific">Glutamicibacter mishrai</name>
    <dbReference type="NCBI Taxonomy" id="1775880"/>
    <lineage>
        <taxon>Bacteria</taxon>
        <taxon>Bacillati</taxon>
        <taxon>Actinomycetota</taxon>
        <taxon>Actinomycetes</taxon>
        <taxon>Micrococcales</taxon>
        <taxon>Micrococcaceae</taxon>
        <taxon>Glutamicibacter</taxon>
    </lineage>
</organism>
<comment type="similarity">
    <text evidence="1">Belongs to the LysR transcriptional regulatory family.</text>
</comment>
<dbReference type="GO" id="GO:0005829">
    <property type="term" value="C:cytosol"/>
    <property type="evidence" value="ECO:0007669"/>
    <property type="project" value="TreeGrafter"/>
</dbReference>
<keyword evidence="3" id="KW-0238">DNA-binding</keyword>
<dbReference type="FunFam" id="1.10.10.10:FF:000001">
    <property type="entry name" value="LysR family transcriptional regulator"/>
    <property type="match status" value="1"/>
</dbReference>
<gene>
    <name evidence="6" type="ORF">D3791_00405</name>
</gene>
<dbReference type="PANTHER" id="PTHR30419">
    <property type="entry name" value="HTH-TYPE TRANSCRIPTIONAL REGULATOR YBHD"/>
    <property type="match status" value="1"/>
</dbReference>
<dbReference type="InterPro" id="IPR005119">
    <property type="entry name" value="LysR_subst-bd"/>
</dbReference>
<dbReference type="SUPFAM" id="SSF46785">
    <property type="entry name" value="Winged helix' DNA-binding domain"/>
    <property type="match status" value="1"/>
</dbReference>
<dbReference type="SUPFAM" id="SSF53850">
    <property type="entry name" value="Periplasmic binding protein-like II"/>
    <property type="match status" value="1"/>
</dbReference>
<dbReference type="Gene3D" id="3.40.190.290">
    <property type="match status" value="1"/>
</dbReference>
<dbReference type="GO" id="GO:0003677">
    <property type="term" value="F:DNA binding"/>
    <property type="evidence" value="ECO:0007669"/>
    <property type="project" value="UniProtKB-KW"/>
</dbReference>
<proteinExistence type="inferred from homology"/>
<dbReference type="CDD" id="cd05466">
    <property type="entry name" value="PBP2_LTTR_substrate"/>
    <property type="match status" value="1"/>
</dbReference>
<evidence type="ECO:0000313" key="6">
    <source>
        <dbReference type="EMBL" id="QIV85716.1"/>
    </source>
</evidence>
<dbReference type="InterPro" id="IPR036390">
    <property type="entry name" value="WH_DNA-bd_sf"/>
</dbReference>
<protein>
    <submittedName>
        <fullName evidence="6">LysR family transcriptional regulator</fullName>
    </submittedName>
</protein>
<dbReference type="PRINTS" id="PR00039">
    <property type="entry name" value="HTHLYSR"/>
</dbReference>
<dbReference type="Pfam" id="PF00126">
    <property type="entry name" value="HTH_1"/>
    <property type="match status" value="1"/>
</dbReference>
<dbReference type="Proteomes" id="UP000502331">
    <property type="component" value="Chromosome"/>
</dbReference>
<keyword evidence="2" id="KW-0805">Transcription regulation</keyword>
<accession>A0A6H0SEZ8</accession>
<dbReference type="InterPro" id="IPR000847">
    <property type="entry name" value="LysR_HTH_N"/>
</dbReference>
<evidence type="ECO:0000256" key="2">
    <source>
        <dbReference type="ARBA" id="ARBA00023015"/>
    </source>
</evidence>
<evidence type="ECO:0000313" key="7">
    <source>
        <dbReference type="Proteomes" id="UP000502331"/>
    </source>
</evidence>
<evidence type="ECO:0000259" key="5">
    <source>
        <dbReference type="PROSITE" id="PS50931"/>
    </source>
</evidence>
<name>A0A6H0SEZ8_9MICC</name>
<keyword evidence="4" id="KW-0804">Transcription</keyword>
<dbReference type="InterPro" id="IPR036388">
    <property type="entry name" value="WH-like_DNA-bd_sf"/>
</dbReference>
<evidence type="ECO:0000256" key="3">
    <source>
        <dbReference type="ARBA" id="ARBA00023125"/>
    </source>
</evidence>
<feature type="domain" description="HTH lysR-type" evidence="5">
    <location>
        <begin position="1"/>
        <end position="58"/>
    </location>
</feature>
<evidence type="ECO:0000256" key="1">
    <source>
        <dbReference type="ARBA" id="ARBA00009437"/>
    </source>
</evidence>
<evidence type="ECO:0000256" key="4">
    <source>
        <dbReference type="ARBA" id="ARBA00023163"/>
    </source>
</evidence>
<reference evidence="6 7" key="1">
    <citation type="submission" date="2018-09" db="EMBL/GenBank/DDBJ databases">
        <title>Glutamicibacter mishrai S5-52T (LMG 29155T = KCTC 39846T).</title>
        <authorList>
            <person name="Das S.K."/>
        </authorList>
    </citation>
    <scope>NUCLEOTIDE SEQUENCE [LARGE SCALE GENOMIC DNA]</scope>
    <source>
        <strain evidence="6 7">S5-52</strain>
    </source>
</reference>
<dbReference type="PANTHER" id="PTHR30419:SF8">
    <property type="entry name" value="NITROGEN ASSIMILATION TRANSCRIPTIONAL ACTIVATOR-RELATED"/>
    <property type="match status" value="1"/>
</dbReference>
<dbReference type="AlphaFoldDB" id="A0A6H0SEZ8"/>
<keyword evidence="7" id="KW-1185">Reference proteome</keyword>
<dbReference type="EMBL" id="CP032549">
    <property type="protein sequence ID" value="QIV85716.1"/>
    <property type="molecule type" value="Genomic_DNA"/>
</dbReference>
<dbReference type="GO" id="GO:0003700">
    <property type="term" value="F:DNA-binding transcription factor activity"/>
    <property type="evidence" value="ECO:0007669"/>
    <property type="project" value="InterPro"/>
</dbReference>
<dbReference type="Pfam" id="PF03466">
    <property type="entry name" value="LysR_substrate"/>
    <property type="match status" value="1"/>
</dbReference>
<dbReference type="PROSITE" id="PS50931">
    <property type="entry name" value="HTH_LYSR"/>
    <property type="match status" value="1"/>
</dbReference>
<dbReference type="Gene3D" id="1.10.10.10">
    <property type="entry name" value="Winged helix-like DNA-binding domain superfamily/Winged helix DNA-binding domain"/>
    <property type="match status" value="1"/>
</dbReference>